<reference evidence="1" key="2">
    <citation type="journal article" date="2015" name="Data Brief">
        <title>Shoot transcriptome of the giant reed, Arundo donax.</title>
        <authorList>
            <person name="Barrero R.A."/>
            <person name="Guerrero F.D."/>
            <person name="Moolhuijzen P."/>
            <person name="Goolsby J.A."/>
            <person name="Tidwell J."/>
            <person name="Bellgard S.E."/>
            <person name="Bellgard M.I."/>
        </authorList>
    </citation>
    <scope>NUCLEOTIDE SEQUENCE</scope>
    <source>
        <tissue evidence="1">Shoot tissue taken approximately 20 cm above the soil surface</tissue>
    </source>
</reference>
<reference evidence="1" key="1">
    <citation type="submission" date="2014-09" db="EMBL/GenBank/DDBJ databases">
        <authorList>
            <person name="Magalhaes I.L.F."/>
            <person name="Oliveira U."/>
            <person name="Santos F.R."/>
            <person name="Vidigal T.H.D.A."/>
            <person name="Brescovit A.D."/>
            <person name="Santos A.J."/>
        </authorList>
    </citation>
    <scope>NUCLEOTIDE SEQUENCE</scope>
    <source>
        <tissue evidence="1">Shoot tissue taken approximately 20 cm above the soil surface</tissue>
    </source>
</reference>
<protein>
    <submittedName>
        <fullName evidence="1">Uncharacterized protein</fullName>
    </submittedName>
</protein>
<proteinExistence type="predicted"/>
<name>A0A0A9GKQ7_ARUDO</name>
<organism evidence="1">
    <name type="scientific">Arundo donax</name>
    <name type="common">Giant reed</name>
    <name type="synonym">Donax arundinaceus</name>
    <dbReference type="NCBI Taxonomy" id="35708"/>
    <lineage>
        <taxon>Eukaryota</taxon>
        <taxon>Viridiplantae</taxon>
        <taxon>Streptophyta</taxon>
        <taxon>Embryophyta</taxon>
        <taxon>Tracheophyta</taxon>
        <taxon>Spermatophyta</taxon>
        <taxon>Magnoliopsida</taxon>
        <taxon>Liliopsida</taxon>
        <taxon>Poales</taxon>
        <taxon>Poaceae</taxon>
        <taxon>PACMAD clade</taxon>
        <taxon>Arundinoideae</taxon>
        <taxon>Arundineae</taxon>
        <taxon>Arundo</taxon>
    </lineage>
</organism>
<accession>A0A0A9GKQ7</accession>
<dbReference type="AlphaFoldDB" id="A0A0A9GKQ7"/>
<evidence type="ECO:0000313" key="1">
    <source>
        <dbReference type="EMBL" id="JAE25067.1"/>
    </source>
</evidence>
<sequence>MRSLPELWIYPLKLGVSLFWGLSLSLSQRTMLDDYSLRALFIFRRIYLKNIAHRESRTSNTSLGWTQVTEPSIRPYEQLTNSSEK</sequence>
<dbReference type="EMBL" id="GBRH01172829">
    <property type="protein sequence ID" value="JAE25067.1"/>
    <property type="molecule type" value="Transcribed_RNA"/>
</dbReference>